<evidence type="ECO:0000256" key="2">
    <source>
        <dbReference type="ARBA" id="ARBA00022692"/>
    </source>
</evidence>
<feature type="transmembrane region" description="Helical" evidence="5">
    <location>
        <begin position="190"/>
        <end position="214"/>
    </location>
</feature>
<evidence type="ECO:0000256" key="4">
    <source>
        <dbReference type="ARBA" id="ARBA00023136"/>
    </source>
</evidence>
<feature type="transmembrane region" description="Helical" evidence="5">
    <location>
        <begin position="276"/>
        <end position="298"/>
    </location>
</feature>
<feature type="transmembrane region" description="Helical" evidence="5">
    <location>
        <begin position="116"/>
        <end position="141"/>
    </location>
</feature>
<comment type="caution">
    <text evidence="6">Lacks conserved residue(s) required for the propagation of feature annotation.</text>
</comment>
<feature type="transmembrane region" description="Helical" evidence="5">
    <location>
        <begin position="6"/>
        <end position="28"/>
    </location>
</feature>
<comment type="function">
    <text evidence="6">Part of the binding-protein-dependent transport system for phosphate; probably responsible for the translocation of the substrate across the membrane.</text>
</comment>
<dbReference type="Pfam" id="PF00528">
    <property type="entry name" value="BPD_transp_1"/>
    <property type="match status" value="1"/>
</dbReference>
<dbReference type="RefSeq" id="WP_200236783.1">
    <property type="nucleotide sequence ID" value="NZ_NRRV01000021.1"/>
</dbReference>
<keyword evidence="2 5" id="KW-0812">Transmembrane</keyword>
<comment type="caution">
    <text evidence="8">The sequence shown here is derived from an EMBL/GenBank/DDBJ whole genome shotgun (WGS) entry which is preliminary data.</text>
</comment>
<accession>A0ABS1CGS1</accession>
<evidence type="ECO:0000256" key="6">
    <source>
        <dbReference type="RuleBase" id="RU363054"/>
    </source>
</evidence>
<dbReference type="NCBIfam" id="TIGR02138">
    <property type="entry name" value="phosphate_pstC"/>
    <property type="match status" value="1"/>
</dbReference>
<feature type="transmembrane region" description="Helical" evidence="5">
    <location>
        <begin position="49"/>
        <end position="71"/>
    </location>
</feature>
<evidence type="ECO:0000313" key="9">
    <source>
        <dbReference type="Proteomes" id="UP000748752"/>
    </source>
</evidence>
<keyword evidence="4 5" id="KW-0472">Membrane</keyword>
<comment type="subcellular location">
    <subcellularLocation>
        <location evidence="6">Cell inner membrane</location>
        <topology evidence="6">Multi-pass membrane protein</topology>
    </subcellularLocation>
    <subcellularLocation>
        <location evidence="1 5">Cell membrane</location>
        <topology evidence="1 5">Multi-pass membrane protein</topology>
    </subcellularLocation>
</comment>
<dbReference type="InterPro" id="IPR022182">
    <property type="entry name" value="PstC_N"/>
</dbReference>
<feature type="transmembrane region" description="Helical" evidence="5">
    <location>
        <begin position="83"/>
        <end position="104"/>
    </location>
</feature>
<feature type="transmembrane region" description="Helical" evidence="5">
    <location>
        <begin position="319"/>
        <end position="340"/>
    </location>
</feature>
<evidence type="ECO:0000256" key="3">
    <source>
        <dbReference type="ARBA" id="ARBA00022989"/>
    </source>
</evidence>
<sequence length="421" mass="44454">MQDINPTLLVLVTAALAMALGRLAYHFTLRRTDAITASGEELRSTPDYYGWYVLVWMFVPVLVLSLAAAALELADVVRVPGRWIAVAWVVLPLALMLPALGLVRARLNARVLVERVIYAILLAAALVSIFTTVGILLSVLFESIRFFGHPAVTVTNFLFGTDWSPGGAFLASAGRGAEQGTGASFGAVPLFAGTFMITGIAMLVAVPVGVLSAIYLSEYSAGAVRKLGKPLIEVLAGIPTVVYGFFAAITVAPLIVRAAAALGLDASYQNALAPGLIMGVMIIPFMSSLCDDVMSAVPQTLRRASYAMGATSRETIMQIVLPAAFPGIVSAFLLAVSVAIGETMIVVMAAGLTANLTANPLETMTTVTVHIVDNLTGDQAYDNPQTLSAFGLGLTLLIMTLLLNVASAIVIRRYRMRYAAD</sequence>
<dbReference type="Pfam" id="PF12501">
    <property type="entry name" value="DUF3708"/>
    <property type="match status" value="1"/>
</dbReference>
<dbReference type="CDD" id="cd06261">
    <property type="entry name" value="TM_PBP2"/>
    <property type="match status" value="1"/>
</dbReference>
<feature type="domain" description="ABC transmembrane type-1" evidence="7">
    <location>
        <begin position="191"/>
        <end position="407"/>
    </location>
</feature>
<keyword evidence="9" id="KW-1185">Reference proteome</keyword>
<dbReference type="InterPro" id="IPR011864">
    <property type="entry name" value="Phosphate_PstC"/>
</dbReference>
<dbReference type="InterPro" id="IPR000515">
    <property type="entry name" value="MetI-like"/>
</dbReference>
<dbReference type="InterPro" id="IPR035906">
    <property type="entry name" value="MetI-like_sf"/>
</dbReference>
<keyword evidence="6" id="KW-0592">Phosphate transport</keyword>
<organism evidence="8 9">
    <name type="scientific">Thiohalocapsa halophila</name>
    <dbReference type="NCBI Taxonomy" id="69359"/>
    <lineage>
        <taxon>Bacteria</taxon>
        <taxon>Pseudomonadati</taxon>
        <taxon>Pseudomonadota</taxon>
        <taxon>Gammaproteobacteria</taxon>
        <taxon>Chromatiales</taxon>
        <taxon>Chromatiaceae</taxon>
        <taxon>Thiohalocapsa</taxon>
    </lineage>
</organism>
<dbReference type="PANTHER" id="PTHR42727:SF1">
    <property type="entry name" value="PHOSPHATE TRANSPORT SYSTEM PERMEASE"/>
    <property type="match status" value="1"/>
</dbReference>
<reference evidence="8 9" key="1">
    <citation type="journal article" date="2020" name="Microorganisms">
        <title>Osmotic Adaptation and Compatible Solute Biosynthesis of Phototrophic Bacteria as Revealed from Genome Analyses.</title>
        <authorList>
            <person name="Imhoff J.F."/>
            <person name="Rahn T."/>
            <person name="Kunzel S."/>
            <person name="Keller A."/>
            <person name="Neulinger S.C."/>
        </authorList>
    </citation>
    <scope>NUCLEOTIDE SEQUENCE [LARGE SCALE GENOMIC DNA]</scope>
    <source>
        <strain evidence="8 9">DSM 6210</strain>
    </source>
</reference>
<evidence type="ECO:0000256" key="5">
    <source>
        <dbReference type="RuleBase" id="RU363032"/>
    </source>
</evidence>
<dbReference type="Proteomes" id="UP000748752">
    <property type="component" value="Unassembled WGS sequence"/>
</dbReference>
<gene>
    <name evidence="8" type="primary">pstC</name>
    <name evidence="8" type="ORF">CKO31_10225</name>
</gene>
<keyword evidence="6" id="KW-1003">Cell membrane</keyword>
<keyword evidence="6" id="KW-0997">Cell inner membrane</keyword>
<dbReference type="PANTHER" id="PTHR42727">
    <property type="entry name" value="PHOSPHATE TRANSPORT SYSTEM PERMEASE PROTEIN"/>
    <property type="match status" value="1"/>
</dbReference>
<evidence type="ECO:0000259" key="7">
    <source>
        <dbReference type="PROSITE" id="PS50928"/>
    </source>
</evidence>
<dbReference type="PROSITE" id="PS50928">
    <property type="entry name" value="ABC_TM1"/>
    <property type="match status" value="1"/>
</dbReference>
<comment type="similarity">
    <text evidence="6">Belongs to the binding-protein-dependent transport system permease family. CysTW subfamily.</text>
</comment>
<evidence type="ECO:0000256" key="1">
    <source>
        <dbReference type="ARBA" id="ARBA00004651"/>
    </source>
</evidence>
<name>A0ABS1CGS1_9GAMM</name>
<feature type="transmembrane region" description="Helical" evidence="5">
    <location>
        <begin position="234"/>
        <end position="256"/>
    </location>
</feature>
<dbReference type="SUPFAM" id="SSF161098">
    <property type="entry name" value="MetI-like"/>
    <property type="match status" value="1"/>
</dbReference>
<keyword evidence="5" id="KW-0813">Transport</keyword>
<dbReference type="EMBL" id="NRRV01000021">
    <property type="protein sequence ID" value="MBK1631111.1"/>
    <property type="molecule type" value="Genomic_DNA"/>
</dbReference>
<feature type="transmembrane region" description="Helical" evidence="5">
    <location>
        <begin position="389"/>
        <end position="411"/>
    </location>
</feature>
<proteinExistence type="inferred from homology"/>
<dbReference type="Gene3D" id="1.10.3720.10">
    <property type="entry name" value="MetI-like"/>
    <property type="match status" value="1"/>
</dbReference>
<evidence type="ECO:0000313" key="8">
    <source>
        <dbReference type="EMBL" id="MBK1631111.1"/>
    </source>
</evidence>
<keyword evidence="3 5" id="KW-1133">Transmembrane helix</keyword>
<protein>
    <recommendedName>
        <fullName evidence="6">Phosphate transport system permease protein</fullName>
    </recommendedName>
</protein>